<dbReference type="RefSeq" id="WP_386052368.1">
    <property type="nucleotide sequence ID" value="NZ_JBHTKH010000004.1"/>
</dbReference>
<dbReference type="Pfam" id="PF07729">
    <property type="entry name" value="FCD"/>
    <property type="match status" value="1"/>
</dbReference>
<evidence type="ECO:0000256" key="1">
    <source>
        <dbReference type="ARBA" id="ARBA00023015"/>
    </source>
</evidence>
<proteinExistence type="predicted"/>
<keyword evidence="1" id="KW-0805">Transcription regulation</keyword>
<dbReference type="SMART" id="SM00895">
    <property type="entry name" value="FCD"/>
    <property type="match status" value="1"/>
</dbReference>
<evidence type="ECO:0000313" key="5">
    <source>
        <dbReference type="EMBL" id="MFD1054461.1"/>
    </source>
</evidence>
<comment type="caution">
    <text evidence="5">The sequence shown here is derived from an EMBL/GenBank/DDBJ whole genome shotgun (WGS) entry which is preliminary data.</text>
</comment>
<evidence type="ECO:0000256" key="2">
    <source>
        <dbReference type="ARBA" id="ARBA00023125"/>
    </source>
</evidence>
<evidence type="ECO:0000313" key="6">
    <source>
        <dbReference type="Proteomes" id="UP001597046"/>
    </source>
</evidence>
<reference evidence="6" key="1">
    <citation type="journal article" date="2019" name="Int. J. Syst. Evol. Microbiol.">
        <title>The Global Catalogue of Microorganisms (GCM) 10K type strain sequencing project: providing services to taxonomists for standard genome sequencing and annotation.</title>
        <authorList>
            <consortium name="The Broad Institute Genomics Platform"/>
            <consortium name="The Broad Institute Genome Sequencing Center for Infectious Disease"/>
            <person name="Wu L."/>
            <person name="Ma J."/>
        </authorList>
    </citation>
    <scope>NUCLEOTIDE SEQUENCE [LARGE SCALE GENOMIC DNA]</scope>
    <source>
        <strain evidence="6">CCUG 57508</strain>
    </source>
</reference>
<accession>A0ABW3MV11</accession>
<keyword evidence="3" id="KW-0804">Transcription</keyword>
<organism evidence="5 6">
    <name type="scientific">Terrabacter terrigena</name>
    <dbReference type="NCBI Taxonomy" id="574718"/>
    <lineage>
        <taxon>Bacteria</taxon>
        <taxon>Bacillati</taxon>
        <taxon>Actinomycetota</taxon>
        <taxon>Actinomycetes</taxon>
        <taxon>Micrococcales</taxon>
        <taxon>Intrasporangiaceae</taxon>
        <taxon>Terrabacter</taxon>
    </lineage>
</organism>
<dbReference type="InterPro" id="IPR011711">
    <property type="entry name" value="GntR_C"/>
</dbReference>
<sequence length="131" mass="14209">MRAALEGQAVAAVLRSDDAEAKVDELELMLPEAGAGMTYAERFELDLGFHEALCRLSGNETLLAMWTSIKDLMRISLLTAPDQASGSLMAKSHHQPIIDVMRTGDANRARAVLSAHMETAAEVWSGRALSR</sequence>
<dbReference type="Gene3D" id="1.20.120.530">
    <property type="entry name" value="GntR ligand-binding domain-like"/>
    <property type="match status" value="1"/>
</dbReference>
<gene>
    <name evidence="5" type="ORF">ACFQ2V_09115</name>
</gene>
<evidence type="ECO:0000259" key="4">
    <source>
        <dbReference type="SMART" id="SM00895"/>
    </source>
</evidence>
<keyword evidence="2" id="KW-0238">DNA-binding</keyword>
<dbReference type="SUPFAM" id="SSF48008">
    <property type="entry name" value="GntR ligand-binding domain-like"/>
    <property type="match status" value="1"/>
</dbReference>
<feature type="domain" description="GntR C-terminal" evidence="4">
    <location>
        <begin position="1"/>
        <end position="119"/>
    </location>
</feature>
<dbReference type="EMBL" id="JBHTKH010000004">
    <property type="protein sequence ID" value="MFD1054461.1"/>
    <property type="molecule type" value="Genomic_DNA"/>
</dbReference>
<dbReference type="PANTHER" id="PTHR43537:SF5">
    <property type="entry name" value="UXU OPERON TRANSCRIPTIONAL REGULATOR"/>
    <property type="match status" value="1"/>
</dbReference>
<name>A0ABW3MV11_9MICO</name>
<dbReference type="PANTHER" id="PTHR43537">
    <property type="entry name" value="TRANSCRIPTIONAL REGULATOR, GNTR FAMILY"/>
    <property type="match status" value="1"/>
</dbReference>
<keyword evidence="6" id="KW-1185">Reference proteome</keyword>
<evidence type="ECO:0000256" key="3">
    <source>
        <dbReference type="ARBA" id="ARBA00023163"/>
    </source>
</evidence>
<protein>
    <submittedName>
        <fullName evidence="5">FCD domain-containing protein</fullName>
    </submittedName>
</protein>
<dbReference type="Proteomes" id="UP001597046">
    <property type="component" value="Unassembled WGS sequence"/>
</dbReference>
<dbReference type="InterPro" id="IPR008920">
    <property type="entry name" value="TF_FadR/GntR_C"/>
</dbReference>